<dbReference type="EMBL" id="JAIPUX010001232">
    <property type="protein sequence ID" value="KAH0624936.1"/>
    <property type="molecule type" value="Genomic_DNA"/>
</dbReference>
<feature type="transmembrane region" description="Helical" evidence="2">
    <location>
        <begin position="12"/>
        <end position="34"/>
    </location>
</feature>
<reference evidence="3 4" key="1">
    <citation type="journal article" date="2022" name="Gigascience">
        <title>A chromosome-level genome assembly and annotation of the desert horned lizard, Phrynosoma platyrhinos, provides insight into chromosomal rearrangements among reptiles.</title>
        <authorList>
            <person name="Koochekian N."/>
            <person name="Ascanio A."/>
            <person name="Farleigh K."/>
            <person name="Card D.C."/>
            <person name="Schield D.R."/>
            <person name="Castoe T.A."/>
            <person name="Jezkova T."/>
        </authorList>
    </citation>
    <scope>NUCLEOTIDE SEQUENCE [LARGE SCALE GENOMIC DNA]</scope>
    <source>
        <strain evidence="3">NK-2021</strain>
    </source>
</reference>
<feature type="compositionally biased region" description="Basic and acidic residues" evidence="1">
    <location>
        <begin position="123"/>
        <end position="132"/>
    </location>
</feature>
<keyword evidence="2" id="KW-0472">Membrane</keyword>
<sequence>MYRMCNRRGMEAFLLGVFDDFASRFIYSIIFFQVRTRGSIKRRPPSRRFRKSQSEYGDDLDLGMALSHQENGAKENEEEENVFADKSKTTKPLSPTADGIDNHEKQNQVVSDQTSHPDLVPNRTEHGEKEGGTEVVTLCKDTKKDKPHQTFSEKKQLEEIKVDKEKNPTFDTADNTKRKSWQNILWDREDGNTSDQENKGEKEGKLCENEDAQHVSDTQETGLSLPEENTETASSTRV</sequence>
<protein>
    <submittedName>
        <fullName evidence="3">Uncharacterized protein</fullName>
    </submittedName>
</protein>
<name>A0ABQ7T643_PHRPL</name>
<comment type="caution">
    <text evidence="3">The sequence shown here is derived from an EMBL/GenBank/DDBJ whole genome shotgun (WGS) entry which is preliminary data.</text>
</comment>
<evidence type="ECO:0000313" key="3">
    <source>
        <dbReference type="EMBL" id="KAH0624936.1"/>
    </source>
</evidence>
<evidence type="ECO:0000256" key="2">
    <source>
        <dbReference type="SAM" id="Phobius"/>
    </source>
</evidence>
<organism evidence="3 4">
    <name type="scientific">Phrynosoma platyrhinos</name>
    <name type="common">Desert horned lizard</name>
    <dbReference type="NCBI Taxonomy" id="52577"/>
    <lineage>
        <taxon>Eukaryota</taxon>
        <taxon>Metazoa</taxon>
        <taxon>Chordata</taxon>
        <taxon>Craniata</taxon>
        <taxon>Vertebrata</taxon>
        <taxon>Euteleostomi</taxon>
        <taxon>Lepidosauria</taxon>
        <taxon>Squamata</taxon>
        <taxon>Bifurcata</taxon>
        <taxon>Unidentata</taxon>
        <taxon>Episquamata</taxon>
        <taxon>Toxicofera</taxon>
        <taxon>Iguania</taxon>
        <taxon>Phrynosomatidae</taxon>
        <taxon>Phrynosomatinae</taxon>
        <taxon>Phrynosoma</taxon>
    </lineage>
</organism>
<evidence type="ECO:0000313" key="4">
    <source>
        <dbReference type="Proteomes" id="UP000826234"/>
    </source>
</evidence>
<accession>A0ABQ7T643</accession>
<proteinExistence type="predicted"/>
<dbReference type="Proteomes" id="UP000826234">
    <property type="component" value="Unassembled WGS sequence"/>
</dbReference>
<feature type="compositionally biased region" description="Basic residues" evidence="1">
    <location>
        <begin position="41"/>
        <end position="51"/>
    </location>
</feature>
<feature type="compositionally biased region" description="Basic and acidic residues" evidence="1">
    <location>
        <begin position="140"/>
        <end position="168"/>
    </location>
</feature>
<keyword evidence="2" id="KW-1133">Transmembrane helix</keyword>
<evidence type="ECO:0000256" key="1">
    <source>
        <dbReference type="SAM" id="MobiDB-lite"/>
    </source>
</evidence>
<gene>
    <name evidence="3" type="ORF">JD844_032874</name>
</gene>
<feature type="compositionally biased region" description="Basic and acidic residues" evidence="1">
    <location>
        <begin position="186"/>
        <end position="214"/>
    </location>
</feature>
<keyword evidence="4" id="KW-1185">Reference proteome</keyword>
<feature type="region of interest" description="Disordered" evidence="1">
    <location>
        <begin position="41"/>
        <end position="238"/>
    </location>
</feature>
<feature type="compositionally biased region" description="Polar residues" evidence="1">
    <location>
        <begin position="107"/>
        <end position="116"/>
    </location>
</feature>
<keyword evidence="2" id="KW-0812">Transmembrane</keyword>